<accession>A0AAV2STJ9</accession>
<reference evidence="2 3" key="1">
    <citation type="submission" date="2024-05" db="EMBL/GenBank/DDBJ databases">
        <authorList>
            <person name="Wallberg A."/>
        </authorList>
    </citation>
    <scope>NUCLEOTIDE SEQUENCE [LARGE SCALE GENOMIC DNA]</scope>
</reference>
<proteinExistence type="predicted"/>
<dbReference type="EMBL" id="CAXKWB010156707">
    <property type="protein sequence ID" value="CAL4249220.1"/>
    <property type="molecule type" value="Genomic_DNA"/>
</dbReference>
<evidence type="ECO:0000313" key="2">
    <source>
        <dbReference type="EMBL" id="CAL4249220.1"/>
    </source>
</evidence>
<evidence type="ECO:0000256" key="1">
    <source>
        <dbReference type="SAM" id="Phobius"/>
    </source>
</evidence>
<keyword evidence="3" id="KW-1185">Reference proteome</keyword>
<comment type="caution">
    <text evidence="2">The sequence shown here is derived from an EMBL/GenBank/DDBJ whole genome shotgun (WGS) entry which is preliminary data.</text>
</comment>
<feature type="non-terminal residue" evidence="2">
    <location>
        <position position="1"/>
    </location>
</feature>
<evidence type="ECO:0000313" key="3">
    <source>
        <dbReference type="Proteomes" id="UP001497623"/>
    </source>
</evidence>
<dbReference type="AlphaFoldDB" id="A0AAV2STJ9"/>
<protein>
    <submittedName>
        <fullName evidence="2">Uncharacterized protein</fullName>
    </submittedName>
</protein>
<name>A0AAV2STJ9_MEGNR</name>
<dbReference type="Proteomes" id="UP001497623">
    <property type="component" value="Unassembled WGS sequence"/>
</dbReference>
<feature type="non-terminal residue" evidence="2">
    <location>
        <position position="104"/>
    </location>
</feature>
<feature type="transmembrane region" description="Helical" evidence="1">
    <location>
        <begin position="40"/>
        <end position="61"/>
    </location>
</feature>
<organism evidence="2 3">
    <name type="scientific">Meganyctiphanes norvegica</name>
    <name type="common">Northern krill</name>
    <name type="synonym">Thysanopoda norvegica</name>
    <dbReference type="NCBI Taxonomy" id="48144"/>
    <lineage>
        <taxon>Eukaryota</taxon>
        <taxon>Metazoa</taxon>
        <taxon>Ecdysozoa</taxon>
        <taxon>Arthropoda</taxon>
        <taxon>Crustacea</taxon>
        <taxon>Multicrustacea</taxon>
        <taxon>Malacostraca</taxon>
        <taxon>Eumalacostraca</taxon>
        <taxon>Eucarida</taxon>
        <taxon>Euphausiacea</taxon>
        <taxon>Euphausiidae</taxon>
        <taxon>Meganyctiphanes</taxon>
    </lineage>
</organism>
<keyword evidence="1" id="KW-1133">Transmembrane helix</keyword>
<sequence length="104" mass="11856">FDEIIELLNEMHEGDIQEFRRELQESPPQVLAFGGFSVNYSMMTAVMAFMLSIVSITGMIWTEVGDTKVCYEYQGQGGEWSGENNQTLCFQKDDQINENLFING</sequence>
<keyword evidence="1" id="KW-0812">Transmembrane</keyword>
<gene>
    <name evidence="2" type="ORF">MNOR_LOCUS41525</name>
</gene>
<keyword evidence="1" id="KW-0472">Membrane</keyword>